<dbReference type="STRING" id="904291.A7J15_06465"/>
<evidence type="ECO:0000259" key="2">
    <source>
        <dbReference type="Pfam" id="PF00248"/>
    </source>
</evidence>
<dbReference type="Gene3D" id="3.20.20.100">
    <property type="entry name" value="NADP-dependent oxidoreductase domain"/>
    <property type="match status" value="1"/>
</dbReference>
<comment type="caution">
    <text evidence="3">The sequence shown here is derived from an EMBL/GenBank/DDBJ whole genome shotgun (WGS) entry which is preliminary data.</text>
</comment>
<dbReference type="InterPro" id="IPR036812">
    <property type="entry name" value="NAD(P)_OxRdtase_dom_sf"/>
</dbReference>
<dbReference type="InterPro" id="IPR050523">
    <property type="entry name" value="AKR_Detox_Biosynth"/>
</dbReference>
<evidence type="ECO:0000313" key="4">
    <source>
        <dbReference type="Proteomes" id="UP000093355"/>
    </source>
</evidence>
<evidence type="ECO:0000256" key="1">
    <source>
        <dbReference type="SAM" id="MobiDB-lite"/>
    </source>
</evidence>
<sequence length="339" mass="36578">MEWTWGRATQSPEAEIATHPSAPIPVQGPGIGAGIREPLGETGQRIFPLILGGGEFGWTVDQRMSEAVLDRYAEYGGNAVHTADRFGGGRSEHIIGHWMRSRRVRDDIVLAVRVGGHPDHPGLGSVDLVRAVEASLERIGTDRIDVLYLDATGRDAPQIEDALATAEWLVESGKIRALGAFGFTPEQLVEARILASAGYPRIEAVDVAYNLLRPRVLEGDLRLVVSAQGIAVTPSHPLEHGFLTGKHRSRAQAAKSARGAQLSERINRRGTRLLKAMDEIAEELGVPHAAIAIAWLHAQRGIVAPIANAFDPEHVDEMVQGVALTLSRAHVIELARAVA</sequence>
<protein>
    <submittedName>
        <fullName evidence="3">Oxidoreductase</fullName>
    </submittedName>
</protein>
<name>A0A1B9NBS5_9MICO</name>
<gene>
    <name evidence="3" type="ORF">A7J15_06465</name>
</gene>
<dbReference type="AlphaFoldDB" id="A0A1B9NBS5"/>
<organism evidence="3 4">
    <name type="scientific">Microbacterium sediminis</name>
    <dbReference type="NCBI Taxonomy" id="904291"/>
    <lineage>
        <taxon>Bacteria</taxon>
        <taxon>Bacillati</taxon>
        <taxon>Actinomycetota</taxon>
        <taxon>Actinomycetes</taxon>
        <taxon>Micrococcales</taxon>
        <taxon>Microbacteriaceae</taxon>
        <taxon>Microbacterium</taxon>
    </lineage>
</organism>
<dbReference type="Pfam" id="PF00248">
    <property type="entry name" value="Aldo_ket_red"/>
    <property type="match status" value="1"/>
</dbReference>
<dbReference type="InterPro" id="IPR023210">
    <property type="entry name" value="NADP_OxRdtase_dom"/>
</dbReference>
<dbReference type="EMBL" id="LXMD01000023">
    <property type="protein sequence ID" value="OCG73984.1"/>
    <property type="molecule type" value="Genomic_DNA"/>
</dbReference>
<dbReference type="Proteomes" id="UP000093355">
    <property type="component" value="Unassembled WGS sequence"/>
</dbReference>
<dbReference type="PANTHER" id="PTHR43364">
    <property type="entry name" value="NADH-SPECIFIC METHYLGLYOXAL REDUCTASE-RELATED"/>
    <property type="match status" value="1"/>
</dbReference>
<dbReference type="GO" id="GO:0005829">
    <property type="term" value="C:cytosol"/>
    <property type="evidence" value="ECO:0007669"/>
    <property type="project" value="TreeGrafter"/>
</dbReference>
<dbReference type="SUPFAM" id="SSF51430">
    <property type="entry name" value="NAD(P)-linked oxidoreductase"/>
    <property type="match status" value="1"/>
</dbReference>
<keyword evidence="4" id="KW-1185">Reference proteome</keyword>
<accession>A0A1B9NBS5</accession>
<feature type="region of interest" description="Disordered" evidence="1">
    <location>
        <begin position="1"/>
        <end position="37"/>
    </location>
</feature>
<dbReference type="PANTHER" id="PTHR43364:SF6">
    <property type="entry name" value="OXIDOREDUCTASE-RELATED"/>
    <property type="match status" value="1"/>
</dbReference>
<proteinExistence type="predicted"/>
<feature type="domain" description="NADP-dependent oxidoreductase" evidence="2">
    <location>
        <begin position="48"/>
        <end position="333"/>
    </location>
</feature>
<evidence type="ECO:0000313" key="3">
    <source>
        <dbReference type="EMBL" id="OCG73984.1"/>
    </source>
</evidence>
<reference evidence="3 4" key="1">
    <citation type="submission" date="2016-05" db="EMBL/GenBank/DDBJ databases">
        <authorList>
            <person name="Lavstsen T."/>
            <person name="Jespersen J.S."/>
        </authorList>
    </citation>
    <scope>NUCLEOTIDE SEQUENCE [LARGE SCALE GENOMIC DNA]</scope>
    <source>
        <strain evidence="3 4">YLB-01</strain>
    </source>
</reference>